<dbReference type="Proteomes" id="UP000694388">
    <property type="component" value="Unplaced"/>
</dbReference>
<dbReference type="AlphaFoldDB" id="A0A8C4QPK8"/>
<dbReference type="PANTHER" id="PTHR10554:SF1">
    <property type="entry name" value="FI16515P1"/>
    <property type="match status" value="1"/>
</dbReference>
<evidence type="ECO:0000313" key="5">
    <source>
        <dbReference type="Ensembl" id="ENSEBUP00000017613.1"/>
    </source>
</evidence>
<reference evidence="5" key="1">
    <citation type="submission" date="2025-08" db="UniProtKB">
        <authorList>
            <consortium name="Ensembl"/>
        </authorList>
    </citation>
    <scope>IDENTIFICATION</scope>
</reference>
<dbReference type="GO" id="GO:0005198">
    <property type="term" value="F:structural molecule activity"/>
    <property type="evidence" value="ECO:0007669"/>
    <property type="project" value="InterPro"/>
</dbReference>
<dbReference type="InterPro" id="IPR036034">
    <property type="entry name" value="PDZ_sf"/>
</dbReference>
<dbReference type="GeneTree" id="ENSGT00950000182863"/>
<keyword evidence="6" id="KW-1185">Reference proteome</keyword>
<dbReference type="Pfam" id="PF00595">
    <property type="entry name" value="PDZ"/>
    <property type="match status" value="1"/>
</dbReference>
<dbReference type="GO" id="GO:0016010">
    <property type="term" value="C:dystrophin-associated glycoprotein complex"/>
    <property type="evidence" value="ECO:0007669"/>
    <property type="project" value="TreeGrafter"/>
</dbReference>
<dbReference type="PANTHER" id="PTHR10554">
    <property type="entry name" value="SYNTROPHIN"/>
    <property type="match status" value="1"/>
</dbReference>
<evidence type="ECO:0000256" key="3">
    <source>
        <dbReference type="ARBA" id="ARBA00023212"/>
    </source>
</evidence>
<dbReference type="PROSITE" id="PS50106">
    <property type="entry name" value="PDZ"/>
    <property type="match status" value="1"/>
</dbReference>
<comment type="similarity">
    <text evidence="2">Belongs to the syntrophin family.</text>
</comment>
<evidence type="ECO:0000259" key="4">
    <source>
        <dbReference type="PROSITE" id="PS50106"/>
    </source>
</evidence>
<dbReference type="Ensembl" id="ENSEBUT00000018189.1">
    <property type="protein sequence ID" value="ENSEBUP00000017613.1"/>
    <property type="gene ID" value="ENSEBUG00000011013.1"/>
</dbReference>
<dbReference type="Gene3D" id="2.30.42.10">
    <property type="match status" value="1"/>
</dbReference>
<name>A0A8C4QPK8_EPTBU</name>
<keyword evidence="3" id="KW-0206">Cytoskeleton</keyword>
<keyword evidence="3" id="KW-0963">Cytoplasm</keyword>
<protein>
    <recommendedName>
        <fullName evidence="4">PDZ domain-containing protein</fullName>
    </recommendedName>
</protein>
<accession>A0A8C4QPK8</accession>
<dbReference type="GO" id="GO:0005856">
    <property type="term" value="C:cytoskeleton"/>
    <property type="evidence" value="ECO:0007669"/>
    <property type="project" value="UniProtKB-SubCell"/>
</dbReference>
<feature type="domain" description="PDZ" evidence="4">
    <location>
        <begin position="1"/>
        <end position="64"/>
    </location>
</feature>
<proteinExistence type="inferred from homology"/>
<reference evidence="5" key="2">
    <citation type="submission" date="2025-09" db="UniProtKB">
        <authorList>
            <consortium name="Ensembl"/>
        </authorList>
    </citation>
    <scope>IDENTIFICATION</scope>
</reference>
<evidence type="ECO:0000256" key="1">
    <source>
        <dbReference type="ARBA" id="ARBA00004245"/>
    </source>
</evidence>
<dbReference type="SUPFAM" id="SSF50156">
    <property type="entry name" value="PDZ domain-like"/>
    <property type="match status" value="1"/>
</dbReference>
<evidence type="ECO:0000313" key="6">
    <source>
        <dbReference type="Proteomes" id="UP000694388"/>
    </source>
</evidence>
<dbReference type="InterPro" id="IPR015482">
    <property type="entry name" value="Syntrophin"/>
</dbReference>
<sequence>MVILRRQRDGGFGLSVKGGAEHNVPVVVSKIFKDQAVNQTGVLFVGDAILQVNGINVTTCTHDE</sequence>
<organism evidence="5 6">
    <name type="scientific">Eptatretus burgeri</name>
    <name type="common">Inshore hagfish</name>
    <dbReference type="NCBI Taxonomy" id="7764"/>
    <lineage>
        <taxon>Eukaryota</taxon>
        <taxon>Metazoa</taxon>
        <taxon>Chordata</taxon>
        <taxon>Craniata</taxon>
        <taxon>Vertebrata</taxon>
        <taxon>Cyclostomata</taxon>
        <taxon>Myxini</taxon>
        <taxon>Myxiniformes</taxon>
        <taxon>Myxinidae</taxon>
        <taxon>Eptatretinae</taxon>
        <taxon>Eptatretus</taxon>
    </lineage>
</organism>
<evidence type="ECO:0000256" key="2">
    <source>
        <dbReference type="ARBA" id="ARBA00010798"/>
    </source>
</evidence>
<comment type="subcellular location">
    <subcellularLocation>
        <location evidence="1">Cytoplasm</location>
        <location evidence="1">Cytoskeleton</location>
    </subcellularLocation>
</comment>
<dbReference type="InterPro" id="IPR001478">
    <property type="entry name" value="PDZ"/>
</dbReference>